<dbReference type="Proteomes" id="UP000176665">
    <property type="component" value="Unassembled WGS sequence"/>
</dbReference>
<reference evidence="2 3" key="1">
    <citation type="journal article" date="2016" name="Nat. Commun.">
        <title>Thousands of microbial genomes shed light on interconnected biogeochemical processes in an aquifer system.</title>
        <authorList>
            <person name="Anantharaman K."/>
            <person name="Brown C.T."/>
            <person name="Hug L.A."/>
            <person name="Sharon I."/>
            <person name="Castelle C.J."/>
            <person name="Probst A.J."/>
            <person name="Thomas B.C."/>
            <person name="Singh A."/>
            <person name="Wilkins M.J."/>
            <person name="Karaoz U."/>
            <person name="Brodie E.L."/>
            <person name="Williams K.H."/>
            <person name="Hubbard S.S."/>
            <person name="Banfield J.F."/>
        </authorList>
    </citation>
    <scope>NUCLEOTIDE SEQUENCE [LARGE SCALE GENOMIC DNA]</scope>
</reference>
<organism evidence="2 3">
    <name type="scientific">Candidatus Gottesmanbacteria bacterium RBG_16_37_8</name>
    <dbReference type="NCBI Taxonomy" id="1798371"/>
    <lineage>
        <taxon>Bacteria</taxon>
        <taxon>Candidatus Gottesmaniibacteriota</taxon>
    </lineage>
</organism>
<feature type="domain" description="GIY-YIG" evidence="1">
    <location>
        <begin position="1"/>
        <end position="80"/>
    </location>
</feature>
<dbReference type="STRING" id="1798371.A2W14_05785"/>
<evidence type="ECO:0000259" key="1">
    <source>
        <dbReference type="PROSITE" id="PS50164"/>
    </source>
</evidence>
<proteinExistence type="predicted"/>
<dbReference type="Gene3D" id="3.40.1440.10">
    <property type="entry name" value="GIY-YIG endonuclease"/>
    <property type="match status" value="1"/>
</dbReference>
<evidence type="ECO:0000313" key="2">
    <source>
        <dbReference type="EMBL" id="OGG03948.1"/>
    </source>
</evidence>
<sequence length="84" mass="10091">MYYVYVLYSKLEKQFYIGYTKNLKQRLSQHLHKEVYSTKNILPKLIYFEGYINQEDAIGREKFLKGGSGHKYLNKQLKNYLSTN</sequence>
<dbReference type="EMBL" id="MFJA01000011">
    <property type="protein sequence ID" value="OGG03948.1"/>
    <property type="molecule type" value="Genomic_DNA"/>
</dbReference>
<dbReference type="AlphaFoldDB" id="A0A1F5YUR2"/>
<evidence type="ECO:0000313" key="3">
    <source>
        <dbReference type="Proteomes" id="UP000176665"/>
    </source>
</evidence>
<accession>A0A1F5YUR2</accession>
<dbReference type="InterPro" id="IPR035901">
    <property type="entry name" value="GIY-YIG_endonuc_sf"/>
</dbReference>
<protein>
    <recommendedName>
        <fullName evidence="1">GIY-YIG domain-containing protein</fullName>
    </recommendedName>
</protein>
<dbReference type="Pfam" id="PF01541">
    <property type="entry name" value="GIY-YIG"/>
    <property type="match status" value="1"/>
</dbReference>
<gene>
    <name evidence="2" type="ORF">A2W14_05785</name>
</gene>
<comment type="caution">
    <text evidence="2">The sequence shown here is derived from an EMBL/GenBank/DDBJ whole genome shotgun (WGS) entry which is preliminary data.</text>
</comment>
<name>A0A1F5YUR2_9BACT</name>
<dbReference type="InterPro" id="IPR000305">
    <property type="entry name" value="GIY-YIG_endonuc"/>
</dbReference>
<dbReference type="PROSITE" id="PS50164">
    <property type="entry name" value="GIY_YIG"/>
    <property type="match status" value="1"/>
</dbReference>
<dbReference type="SUPFAM" id="SSF82771">
    <property type="entry name" value="GIY-YIG endonuclease"/>
    <property type="match status" value="1"/>
</dbReference>